<dbReference type="PANTHER" id="PTHR24412">
    <property type="entry name" value="KELCH PROTEIN"/>
    <property type="match status" value="1"/>
</dbReference>
<keyword evidence="2" id="KW-0677">Repeat</keyword>
<dbReference type="Gene3D" id="2.120.10.80">
    <property type="entry name" value="Kelch-type beta propeller"/>
    <property type="match status" value="2"/>
</dbReference>
<dbReference type="OrthoDB" id="45365at2759"/>
<keyword evidence="1" id="KW-0880">Kelch repeat</keyword>
<dbReference type="InterPro" id="IPR015915">
    <property type="entry name" value="Kelch-typ_b-propeller"/>
</dbReference>
<dbReference type="SMART" id="SM00225">
    <property type="entry name" value="BTB"/>
    <property type="match status" value="1"/>
</dbReference>
<dbReference type="Proteomes" id="UP000593567">
    <property type="component" value="Unassembled WGS sequence"/>
</dbReference>
<dbReference type="PANTHER" id="PTHR24412:SF480">
    <property type="entry name" value="KELCH-LIKE PROTEIN 8"/>
    <property type="match status" value="1"/>
</dbReference>
<feature type="domain" description="BTB" evidence="4">
    <location>
        <begin position="129"/>
        <end position="196"/>
    </location>
</feature>
<dbReference type="SMART" id="SM00612">
    <property type="entry name" value="Kelch"/>
    <property type="match status" value="6"/>
</dbReference>
<dbReference type="InterPro" id="IPR017096">
    <property type="entry name" value="BTB-kelch_protein"/>
</dbReference>
<dbReference type="InterPro" id="IPR011333">
    <property type="entry name" value="SKP1/BTB/POZ_sf"/>
</dbReference>
<accession>A0A7J7J3K0</accession>
<dbReference type="SMART" id="SM00875">
    <property type="entry name" value="BACK"/>
    <property type="match status" value="1"/>
</dbReference>
<organism evidence="5 6">
    <name type="scientific">Bugula neritina</name>
    <name type="common">Brown bryozoan</name>
    <name type="synonym">Sertularia neritina</name>
    <dbReference type="NCBI Taxonomy" id="10212"/>
    <lineage>
        <taxon>Eukaryota</taxon>
        <taxon>Metazoa</taxon>
        <taxon>Spiralia</taxon>
        <taxon>Lophotrochozoa</taxon>
        <taxon>Bryozoa</taxon>
        <taxon>Gymnolaemata</taxon>
        <taxon>Cheilostomatida</taxon>
        <taxon>Flustrina</taxon>
        <taxon>Buguloidea</taxon>
        <taxon>Bugulidae</taxon>
        <taxon>Bugula</taxon>
    </lineage>
</organism>
<dbReference type="PROSITE" id="PS50097">
    <property type="entry name" value="BTB"/>
    <property type="match status" value="1"/>
</dbReference>
<dbReference type="InterPro" id="IPR006652">
    <property type="entry name" value="Kelch_1"/>
</dbReference>
<dbReference type="AlphaFoldDB" id="A0A7J7J3K0"/>
<name>A0A7J7J3K0_BUGNE</name>
<gene>
    <name evidence="5" type="ORF">EB796_021279</name>
</gene>
<comment type="caution">
    <text evidence="5">The sequence shown here is derived from an EMBL/GenBank/DDBJ whole genome shotgun (WGS) entry which is preliminary data.</text>
</comment>
<sequence>MSDRLNRCEASDFTRAEEFCVPSRSRVFRGQRVMKGSSRYNGGGSTGNVLETSIDSSPPDSRPHFKRYAGSRSAHRPFRSLVNLSSNKSARSSMDQLDFDTSRSVDVSNQMFRDSFATLNDFRLNGHMCDLELKLGTRSFACHKVVLSCTSGYFRGMFASQMKETRAPSVELHDLDHKAVDLLLQFAYTGRITLNIDNVQQVLDAASFLQFDLVVQSCSDFMKQQLHPSNCIEMRKFAEQHGRTDLQELADSYISDHFNEVVDCDEFFTISAQHLADIIGNDDLNVDSEIQVYQAVMRWVKHDDIEKRKQTLAPLLAKVKLPLLPASYLTQEVEVDDLIHADMECRDYVDEAKSYQLSVAGLTLSKDPTIGWCLVGAVQLVAAYLILRLIGSCCPHTVVAFDWLILLQGVLFCVGGRGASGDPFCSIECYNFRSDKWFTIAEMSIRRRHVGVVSSEGKLYAIGGHDGDEHLSSCEVFDPVTNRWNCIAPMRTLRRGLAVAALSNALYAIGGLDDTSCFDSVERYDPSVDSWSPVAPMNVPRGGVGVAVLKNCIYAIGGNDGSSSLSSCERYDPILNKWVMIAPMNKRRAGAGVAVLHGRLYAAGGFDDNFPLESAEVYDCETNQWIYVTSMGSPRGGVGVAQLGGYLFAVGGHDGTNYLNSVEAYDPIKDSWSLVAGVNTCRAGAGMTSSDIPLKIIKARRIEASY</sequence>
<dbReference type="FunFam" id="1.25.40.420:FF:000001">
    <property type="entry name" value="Kelch-like family member 12"/>
    <property type="match status" value="1"/>
</dbReference>
<evidence type="ECO:0000259" key="4">
    <source>
        <dbReference type="PROSITE" id="PS50097"/>
    </source>
</evidence>
<evidence type="ECO:0000313" key="5">
    <source>
        <dbReference type="EMBL" id="KAF6020417.1"/>
    </source>
</evidence>
<protein>
    <submittedName>
        <fullName evidence="5">KLHL8</fullName>
    </submittedName>
</protein>
<evidence type="ECO:0000256" key="2">
    <source>
        <dbReference type="ARBA" id="ARBA00022737"/>
    </source>
</evidence>
<dbReference type="InterPro" id="IPR011705">
    <property type="entry name" value="BACK"/>
</dbReference>
<dbReference type="EMBL" id="VXIV02003176">
    <property type="protein sequence ID" value="KAF6020417.1"/>
    <property type="molecule type" value="Genomic_DNA"/>
</dbReference>
<dbReference type="Pfam" id="PF07707">
    <property type="entry name" value="BACK"/>
    <property type="match status" value="1"/>
</dbReference>
<proteinExistence type="predicted"/>
<dbReference type="Gene3D" id="3.30.710.10">
    <property type="entry name" value="Potassium Channel Kv1.1, Chain A"/>
    <property type="match status" value="1"/>
</dbReference>
<reference evidence="5" key="1">
    <citation type="submission" date="2020-06" db="EMBL/GenBank/DDBJ databases">
        <title>Draft genome of Bugula neritina, a colonial animal packing powerful symbionts and potential medicines.</title>
        <authorList>
            <person name="Rayko M."/>
        </authorList>
    </citation>
    <scope>NUCLEOTIDE SEQUENCE [LARGE SCALE GENOMIC DNA]</scope>
    <source>
        <strain evidence="5">Kwan_BN1</strain>
    </source>
</reference>
<dbReference type="PRINTS" id="PR00501">
    <property type="entry name" value="KELCHREPEAT"/>
</dbReference>
<feature type="region of interest" description="Disordered" evidence="3">
    <location>
        <begin position="35"/>
        <end position="72"/>
    </location>
</feature>
<feature type="compositionally biased region" description="Polar residues" evidence="3">
    <location>
        <begin position="47"/>
        <end position="59"/>
    </location>
</feature>
<evidence type="ECO:0000313" key="6">
    <source>
        <dbReference type="Proteomes" id="UP000593567"/>
    </source>
</evidence>
<evidence type="ECO:0000256" key="3">
    <source>
        <dbReference type="SAM" id="MobiDB-lite"/>
    </source>
</evidence>
<keyword evidence="6" id="KW-1185">Reference proteome</keyword>
<evidence type="ECO:0000256" key="1">
    <source>
        <dbReference type="ARBA" id="ARBA00022441"/>
    </source>
</evidence>
<dbReference type="Pfam" id="PF24681">
    <property type="entry name" value="Kelch_KLHDC2_KLHL20_DRC7"/>
    <property type="match status" value="1"/>
</dbReference>
<dbReference type="Gene3D" id="1.25.40.420">
    <property type="match status" value="1"/>
</dbReference>
<dbReference type="InterPro" id="IPR000210">
    <property type="entry name" value="BTB/POZ_dom"/>
</dbReference>
<dbReference type="SUPFAM" id="SSF54695">
    <property type="entry name" value="POZ domain"/>
    <property type="match status" value="1"/>
</dbReference>
<dbReference type="SUPFAM" id="SSF117281">
    <property type="entry name" value="Kelch motif"/>
    <property type="match status" value="1"/>
</dbReference>
<dbReference type="Pfam" id="PF01344">
    <property type="entry name" value="Kelch_1"/>
    <property type="match status" value="2"/>
</dbReference>
<dbReference type="Pfam" id="PF00651">
    <property type="entry name" value="BTB"/>
    <property type="match status" value="1"/>
</dbReference>
<dbReference type="PIRSF" id="PIRSF037037">
    <property type="entry name" value="Kelch-like_protein_gigaxonin"/>
    <property type="match status" value="1"/>
</dbReference>